<organism evidence="1 2">
    <name type="scientific">Veronia nyctiphanis</name>
    <dbReference type="NCBI Taxonomy" id="1278244"/>
    <lineage>
        <taxon>Bacteria</taxon>
        <taxon>Pseudomonadati</taxon>
        <taxon>Pseudomonadota</taxon>
        <taxon>Gammaproteobacteria</taxon>
        <taxon>Vibrionales</taxon>
        <taxon>Vibrionaceae</taxon>
        <taxon>Veronia</taxon>
    </lineage>
</organism>
<sequence>MRPNFDLLLIQSPIICYAHRNTYRAVSGLFTVSAIKKASIQNAFPKDEPVRILLLKNKPPVDVRKTIIQYELTTNLLDRCFISDTKKISTFLRAWFVKDDGKRSIFQSKEWLTLYPDLTSADKVAKYLSVSKKDL</sequence>
<keyword evidence="2" id="KW-1185">Reference proteome</keyword>
<gene>
    <name evidence="1" type="ORF">CS022_20285</name>
</gene>
<evidence type="ECO:0000313" key="1">
    <source>
        <dbReference type="EMBL" id="RXJ71679.1"/>
    </source>
</evidence>
<reference evidence="1 2" key="1">
    <citation type="submission" date="2017-10" db="EMBL/GenBank/DDBJ databases">
        <title>Nyctiphanis sp. nov., isolated from the stomach of the euphausiid Nyctiphanes simplex (Hansen, 1911) in the Gulf of California.</title>
        <authorList>
            <person name="Gomez-Gil B."/>
            <person name="Aguilar-Mendez M."/>
            <person name="Lopez-Cortes A."/>
            <person name="Gomez-Gutierrez J."/>
            <person name="Roque A."/>
            <person name="Lang E."/>
            <person name="Gonzalez-Castillo A."/>
        </authorList>
    </citation>
    <scope>NUCLEOTIDE SEQUENCE [LARGE SCALE GENOMIC DNA]</scope>
    <source>
        <strain evidence="1 2">CAIM 600</strain>
    </source>
</reference>
<evidence type="ECO:0000313" key="2">
    <source>
        <dbReference type="Proteomes" id="UP000290287"/>
    </source>
</evidence>
<dbReference type="EMBL" id="PEIB01000034">
    <property type="protein sequence ID" value="RXJ71679.1"/>
    <property type="molecule type" value="Genomic_DNA"/>
</dbReference>
<name>A0A4Q0YRF2_9GAMM</name>
<dbReference type="Proteomes" id="UP000290287">
    <property type="component" value="Unassembled WGS sequence"/>
</dbReference>
<protein>
    <submittedName>
        <fullName evidence="1">Uncharacterized protein</fullName>
    </submittedName>
</protein>
<dbReference type="AlphaFoldDB" id="A0A4Q0YRF2"/>
<proteinExistence type="predicted"/>
<comment type="caution">
    <text evidence="1">The sequence shown here is derived from an EMBL/GenBank/DDBJ whole genome shotgun (WGS) entry which is preliminary data.</text>
</comment>
<accession>A0A4Q0YRF2</accession>